<dbReference type="RefSeq" id="WP_192376192.1">
    <property type="nucleotide sequence ID" value="NZ_CAJHIV010000001.1"/>
</dbReference>
<dbReference type="Proteomes" id="UP000652176">
    <property type="component" value="Unassembled WGS sequence"/>
</dbReference>
<feature type="transmembrane region" description="Helical" evidence="1">
    <location>
        <begin position="58"/>
        <end position="79"/>
    </location>
</feature>
<sequence>MFTTLISICSLILGYFVGLLFKPKSGAVLTISGLLGVFSYIFFSAHGDEGSPSLAGGLGLVVAFLGPVMLLTYSFGILTGGLTRKFLSKKLYKVIITLVIFCILLIYA</sequence>
<evidence type="ECO:0000313" key="3">
    <source>
        <dbReference type="Proteomes" id="UP000652176"/>
    </source>
</evidence>
<organism evidence="2 3">
    <name type="scientific">Methylomonas albis</name>
    <dbReference type="NCBI Taxonomy" id="1854563"/>
    <lineage>
        <taxon>Bacteria</taxon>
        <taxon>Pseudomonadati</taxon>
        <taxon>Pseudomonadota</taxon>
        <taxon>Gammaproteobacteria</taxon>
        <taxon>Methylococcales</taxon>
        <taxon>Methylococcaceae</taxon>
        <taxon>Methylomonas</taxon>
    </lineage>
</organism>
<feature type="transmembrane region" description="Helical" evidence="1">
    <location>
        <begin position="5"/>
        <end position="21"/>
    </location>
</feature>
<comment type="caution">
    <text evidence="2">The sequence shown here is derived from an EMBL/GenBank/DDBJ whole genome shotgun (WGS) entry which is preliminary data.</text>
</comment>
<evidence type="ECO:0008006" key="4">
    <source>
        <dbReference type="Google" id="ProtNLM"/>
    </source>
</evidence>
<evidence type="ECO:0000313" key="2">
    <source>
        <dbReference type="EMBL" id="MBD9357946.1"/>
    </source>
</evidence>
<evidence type="ECO:0000256" key="1">
    <source>
        <dbReference type="SAM" id="Phobius"/>
    </source>
</evidence>
<name>A0ABR9D4A6_9GAMM</name>
<reference evidence="2 3" key="1">
    <citation type="submission" date="2020-09" db="EMBL/GenBank/DDBJ databases">
        <title>Methylomonas albis sp. nov. and Methylomonas fluvii sp. nov.: Two cold-adapted methanotrophs from the River Elbe and an amended description of Methylovulum psychrotolerans strain Eb1.</title>
        <authorList>
            <person name="Bussmann I.K."/>
            <person name="Klings K.-W."/>
            <person name="Warnstedt J."/>
            <person name="Hoppert M."/>
            <person name="Saborowski A."/>
            <person name="Horn F."/>
            <person name="Liebner S."/>
        </authorList>
    </citation>
    <scope>NUCLEOTIDE SEQUENCE [LARGE SCALE GENOMIC DNA]</scope>
    <source>
        <strain evidence="2 3">EbA</strain>
    </source>
</reference>
<accession>A0ABR9D4A6</accession>
<keyword evidence="1" id="KW-0812">Transmembrane</keyword>
<dbReference type="EMBL" id="JACXSS010000001">
    <property type="protein sequence ID" value="MBD9357946.1"/>
    <property type="molecule type" value="Genomic_DNA"/>
</dbReference>
<protein>
    <recommendedName>
        <fullName evidence="4">Membrane transporter protein</fullName>
    </recommendedName>
</protein>
<keyword evidence="3" id="KW-1185">Reference proteome</keyword>
<proteinExistence type="predicted"/>
<keyword evidence="1" id="KW-1133">Transmembrane helix</keyword>
<feature type="transmembrane region" description="Helical" evidence="1">
    <location>
        <begin position="91"/>
        <end position="107"/>
    </location>
</feature>
<keyword evidence="1" id="KW-0472">Membrane</keyword>
<gene>
    <name evidence="2" type="ORF">IE877_19070</name>
</gene>
<feature type="transmembrane region" description="Helical" evidence="1">
    <location>
        <begin position="28"/>
        <end position="46"/>
    </location>
</feature>